<sequence length="169" mass="18736">MKKISVTGMLIAIFAVLVSFTTVSAQESLEVKHDDESEVLENVGVSPEPPAYLYEGEGEISPLGLGVPSNVWNISSSGQYNFSGTANRSRLFTDYLLTGQSSYSVRIVNFRSDTLRVDLMRKGTLWDTNIRTWNVLSNATLLSTQTGLSSTEDYYLRFHAPSNFSGHIR</sequence>
<accession>A0A161PLE8</accession>
<gene>
    <name evidence="2" type="ORF">AZF04_14685</name>
</gene>
<proteinExistence type="predicted"/>
<keyword evidence="3" id="KW-1185">Reference proteome</keyword>
<reference evidence="2" key="1">
    <citation type="submission" date="2016-02" db="EMBL/GenBank/DDBJ databases">
        <title>Genome sequence of Bacillus trypoxylicola KCTC 13244(T).</title>
        <authorList>
            <person name="Jeong H."/>
            <person name="Park S.-H."/>
            <person name="Choi S.-K."/>
        </authorList>
    </citation>
    <scope>NUCLEOTIDE SEQUENCE [LARGE SCALE GENOMIC DNA]</scope>
    <source>
        <strain evidence="2">KCTC 13244</strain>
    </source>
</reference>
<evidence type="ECO:0000313" key="3">
    <source>
        <dbReference type="Proteomes" id="UP000075806"/>
    </source>
</evidence>
<dbReference type="Proteomes" id="UP000075806">
    <property type="component" value="Unassembled WGS sequence"/>
</dbReference>
<evidence type="ECO:0000256" key="1">
    <source>
        <dbReference type="SAM" id="SignalP"/>
    </source>
</evidence>
<dbReference type="AlphaFoldDB" id="A0A161PLE8"/>
<organism evidence="2 3">
    <name type="scientific">Alkalihalobacillus trypoxylicola</name>
    <dbReference type="NCBI Taxonomy" id="519424"/>
    <lineage>
        <taxon>Bacteria</taxon>
        <taxon>Bacillati</taxon>
        <taxon>Bacillota</taxon>
        <taxon>Bacilli</taxon>
        <taxon>Bacillales</taxon>
        <taxon>Bacillaceae</taxon>
        <taxon>Alkalihalobacillus</taxon>
    </lineage>
</organism>
<evidence type="ECO:0000313" key="2">
    <source>
        <dbReference type="EMBL" id="KYG34427.1"/>
    </source>
</evidence>
<protein>
    <submittedName>
        <fullName evidence="2">Uncharacterized protein</fullName>
    </submittedName>
</protein>
<name>A0A161PLE8_9BACI</name>
<feature type="chain" id="PRO_5007824849" evidence="1">
    <location>
        <begin position="26"/>
        <end position="169"/>
    </location>
</feature>
<dbReference type="EMBL" id="LTAO01000002">
    <property type="protein sequence ID" value="KYG34427.1"/>
    <property type="molecule type" value="Genomic_DNA"/>
</dbReference>
<feature type="signal peptide" evidence="1">
    <location>
        <begin position="1"/>
        <end position="25"/>
    </location>
</feature>
<keyword evidence="1" id="KW-0732">Signal</keyword>
<comment type="caution">
    <text evidence="2">The sequence shown here is derived from an EMBL/GenBank/DDBJ whole genome shotgun (WGS) entry which is preliminary data.</text>
</comment>